<organism evidence="1 2">
    <name type="scientific">Dentiscutata erythropus</name>
    <dbReference type="NCBI Taxonomy" id="1348616"/>
    <lineage>
        <taxon>Eukaryota</taxon>
        <taxon>Fungi</taxon>
        <taxon>Fungi incertae sedis</taxon>
        <taxon>Mucoromycota</taxon>
        <taxon>Glomeromycotina</taxon>
        <taxon>Glomeromycetes</taxon>
        <taxon>Diversisporales</taxon>
        <taxon>Gigasporaceae</taxon>
        <taxon>Dentiscutata</taxon>
    </lineage>
</organism>
<comment type="caution">
    <text evidence="1">The sequence shown here is derived from an EMBL/GenBank/DDBJ whole genome shotgun (WGS) entry which is preliminary data.</text>
</comment>
<gene>
    <name evidence="1" type="ORF">DERYTH_LOCUS20658</name>
</gene>
<feature type="non-terminal residue" evidence="1">
    <location>
        <position position="1"/>
    </location>
</feature>
<keyword evidence="2" id="KW-1185">Reference proteome</keyword>
<evidence type="ECO:0000313" key="1">
    <source>
        <dbReference type="EMBL" id="CAG8787198.1"/>
    </source>
</evidence>
<sequence>NNENKSINKLNTLNVEDYIGQDTISLYFSSAAKSVIKIGHELSAKDLNKDDENIKFMTTKLSEIKLAMEDS</sequence>
<reference evidence="1" key="1">
    <citation type="submission" date="2021-06" db="EMBL/GenBank/DDBJ databases">
        <authorList>
            <person name="Kallberg Y."/>
            <person name="Tangrot J."/>
            <person name="Rosling A."/>
        </authorList>
    </citation>
    <scope>NUCLEOTIDE SEQUENCE</scope>
    <source>
        <strain evidence="1">MA453B</strain>
    </source>
</reference>
<name>A0A9N9JNR4_9GLOM</name>
<evidence type="ECO:0000313" key="2">
    <source>
        <dbReference type="Proteomes" id="UP000789405"/>
    </source>
</evidence>
<dbReference type="Proteomes" id="UP000789405">
    <property type="component" value="Unassembled WGS sequence"/>
</dbReference>
<dbReference type="EMBL" id="CAJVPY010024735">
    <property type="protein sequence ID" value="CAG8787198.1"/>
    <property type="molecule type" value="Genomic_DNA"/>
</dbReference>
<dbReference type="AlphaFoldDB" id="A0A9N9JNR4"/>
<accession>A0A9N9JNR4</accession>
<protein>
    <submittedName>
        <fullName evidence="1">9304_t:CDS:1</fullName>
    </submittedName>
</protein>
<proteinExistence type="predicted"/>